<dbReference type="EMBL" id="JBHTGR010000010">
    <property type="protein sequence ID" value="MFC7746824.1"/>
    <property type="molecule type" value="Genomic_DNA"/>
</dbReference>
<comment type="caution">
    <text evidence="5">The sequence shown here is derived from an EMBL/GenBank/DDBJ whole genome shotgun (WGS) entry which is preliminary data.</text>
</comment>
<evidence type="ECO:0000256" key="3">
    <source>
        <dbReference type="PIRNR" id="PIRNR000124"/>
    </source>
</evidence>
<dbReference type="Pfam" id="PF00984">
    <property type="entry name" value="UDPG_MGDP_dh"/>
    <property type="match status" value="1"/>
</dbReference>
<comment type="similarity">
    <text evidence="3">Belongs to the UDP-glucose/GDP-mannose dehydrogenase family.</text>
</comment>
<dbReference type="PANTHER" id="PTHR43491">
    <property type="entry name" value="UDP-N-ACETYL-D-MANNOSAMINE DEHYDROGENASE"/>
    <property type="match status" value="1"/>
</dbReference>
<evidence type="ECO:0000256" key="1">
    <source>
        <dbReference type="ARBA" id="ARBA00023002"/>
    </source>
</evidence>
<dbReference type="RefSeq" id="WP_382358332.1">
    <property type="nucleotide sequence ID" value="NZ_JBHTGR010000010.1"/>
</dbReference>
<name>A0ABW2USF4_9BACI</name>
<dbReference type="InterPro" id="IPR008927">
    <property type="entry name" value="6-PGluconate_DH-like_C_sf"/>
</dbReference>
<dbReference type="InterPro" id="IPR017476">
    <property type="entry name" value="UDP-Glc/GDP-Man"/>
</dbReference>
<dbReference type="Pfam" id="PF03720">
    <property type="entry name" value="UDPG_MGDP_dh_C"/>
    <property type="match status" value="1"/>
</dbReference>
<dbReference type="Proteomes" id="UP001596620">
    <property type="component" value="Unassembled WGS sequence"/>
</dbReference>
<dbReference type="InterPro" id="IPR014026">
    <property type="entry name" value="UDP-Glc/GDP-Man_DH_dimer"/>
</dbReference>
<sequence length="445" mass="48187">MDDSHNPAASTVAVIGLGKIGLPLAALFARNGYHVIGADIDPTAVAAVNQGTSHIDNEPGLANLITAARHANTLAATTNTAEAVAQADIIVVIVPVLTDDQNKIDYRSIDQAVKTIAQGLQKDSLVIFETTLPPGDTENRFGKMIEETSGWQPGKDVDLAYSPERVYANQIIHDLEHYPKVIGGINDRSRKRAAAFYQKALGCPLIDVRSLETAEFAKIAECVYRDVNIALANELAMFADRLDVHMPEVLQASNSQPYAHIHSPGIGVGGHCIPVYPYFFINQGLNTGLVPLSRQVNDGMANYAINKIEKQIGALDDKTILILGLSYRGDVKEPAKSTALLLIEELKNKGAHPFVHDPLFSDEDILNCEATPLTLNSQACADIDGVILQAFHKQYSELDFSQFPNCQIVLDGRNQLNKQDITRHGITYAGIGNTGGDGFDTHPYG</sequence>
<evidence type="ECO:0000313" key="6">
    <source>
        <dbReference type="Proteomes" id="UP001596620"/>
    </source>
</evidence>
<gene>
    <name evidence="5" type="ORF">ACFQU8_06190</name>
</gene>
<dbReference type="SMART" id="SM00984">
    <property type="entry name" value="UDPG_MGDP_dh_C"/>
    <property type="match status" value="1"/>
</dbReference>
<dbReference type="Gene3D" id="3.40.50.720">
    <property type="entry name" value="NAD(P)-binding Rossmann-like Domain"/>
    <property type="match status" value="2"/>
</dbReference>
<reference evidence="6" key="1">
    <citation type="journal article" date="2019" name="Int. J. Syst. Evol. Microbiol.">
        <title>The Global Catalogue of Microorganisms (GCM) 10K type strain sequencing project: providing services to taxonomists for standard genome sequencing and annotation.</title>
        <authorList>
            <consortium name="The Broad Institute Genomics Platform"/>
            <consortium name="The Broad Institute Genome Sequencing Center for Infectious Disease"/>
            <person name="Wu L."/>
            <person name="Ma J."/>
        </authorList>
    </citation>
    <scope>NUCLEOTIDE SEQUENCE [LARGE SCALE GENOMIC DNA]</scope>
    <source>
        <strain evidence="6">JCM 30234</strain>
    </source>
</reference>
<feature type="domain" description="UDP-glucose/GDP-mannose dehydrogenase C-terminal" evidence="4">
    <location>
        <begin position="321"/>
        <end position="418"/>
    </location>
</feature>
<dbReference type="SUPFAM" id="SSF51735">
    <property type="entry name" value="NAD(P)-binding Rossmann-fold domains"/>
    <property type="match status" value="1"/>
</dbReference>
<dbReference type="Pfam" id="PF03721">
    <property type="entry name" value="UDPG_MGDP_dh_N"/>
    <property type="match status" value="1"/>
</dbReference>
<organism evidence="5 6">
    <name type="scientific">Lentibacillus kimchii</name>
    <dbReference type="NCBI Taxonomy" id="1542911"/>
    <lineage>
        <taxon>Bacteria</taxon>
        <taxon>Bacillati</taxon>
        <taxon>Bacillota</taxon>
        <taxon>Bacilli</taxon>
        <taxon>Bacillales</taxon>
        <taxon>Bacillaceae</taxon>
        <taxon>Lentibacillus</taxon>
    </lineage>
</organism>
<evidence type="ECO:0000259" key="4">
    <source>
        <dbReference type="SMART" id="SM00984"/>
    </source>
</evidence>
<keyword evidence="2" id="KW-0520">NAD</keyword>
<dbReference type="PANTHER" id="PTHR43491:SF5">
    <property type="entry name" value="UDP-N-ACETYL-D-MANNOSAMINE DEHYDROGENASE"/>
    <property type="match status" value="1"/>
</dbReference>
<dbReference type="PIRSF" id="PIRSF000124">
    <property type="entry name" value="UDPglc_GDPman_dh"/>
    <property type="match status" value="1"/>
</dbReference>
<dbReference type="InterPro" id="IPR001732">
    <property type="entry name" value="UDP-Glc/GDP-Man_DH_N"/>
</dbReference>
<proteinExistence type="inferred from homology"/>
<evidence type="ECO:0000313" key="5">
    <source>
        <dbReference type="EMBL" id="MFC7746824.1"/>
    </source>
</evidence>
<dbReference type="NCBIfam" id="TIGR03026">
    <property type="entry name" value="NDP-sugDHase"/>
    <property type="match status" value="1"/>
</dbReference>
<protein>
    <submittedName>
        <fullName evidence="5">Nucleotide sugar dehydrogenase</fullName>
    </submittedName>
</protein>
<dbReference type="InterPro" id="IPR036291">
    <property type="entry name" value="NAD(P)-bd_dom_sf"/>
</dbReference>
<dbReference type="SUPFAM" id="SSF52413">
    <property type="entry name" value="UDP-glucose/GDP-mannose dehydrogenase C-terminal domain"/>
    <property type="match status" value="1"/>
</dbReference>
<keyword evidence="1" id="KW-0560">Oxidoreductase</keyword>
<dbReference type="InterPro" id="IPR014027">
    <property type="entry name" value="UDP-Glc/GDP-Man_DH_C"/>
</dbReference>
<dbReference type="InterPro" id="IPR036220">
    <property type="entry name" value="UDP-Glc/GDP-Man_DH_C_sf"/>
</dbReference>
<dbReference type="PIRSF" id="PIRSF500136">
    <property type="entry name" value="UDP_ManNAc_DH"/>
    <property type="match status" value="1"/>
</dbReference>
<dbReference type="SUPFAM" id="SSF48179">
    <property type="entry name" value="6-phosphogluconate dehydrogenase C-terminal domain-like"/>
    <property type="match status" value="1"/>
</dbReference>
<evidence type="ECO:0000256" key="2">
    <source>
        <dbReference type="ARBA" id="ARBA00023027"/>
    </source>
</evidence>
<accession>A0ABW2USF4</accession>
<keyword evidence="6" id="KW-1185">Reference proteome</keyword>
<dbReference type="InterPro" id="IPR028359">
    <property type="entry name" value="UDP_ManNAc/GlcNAc_DH"/>
</dbReference>